<evidence type="ECO:0000256" key="1">
    <source>
        <dbReference type="ARBA" id="ARBA00004651"/>
    </source>
</evidence>
<evidence type="ECO:0000259" key="10">
    <source>
        <dbReference type="Pfam" id="PF13515"/>
    </source>
</evidence>
<evidence type="ECO:0000259" key="9">
    <source>
        <dbReference type="Pfam" id="PF12805"/>
    </source>
</evidence>
<protein>
    <submittedName>
        <fullName evidence="11">Uncharacterized protein</fullName>
    </submittedName>
</protein>
<keyword evidence="2" id="KW-1003">Cell membrane</keyword>
<feature type="transmembrane region" description="Helical" evidence="8">
    <location>
        <begin position="464"/>
        <end position="493"/>
    </location>
</feature>
<feature type="domain" description="Integral membrane bound transporter" evidence="10">
    <location>
        <begin position="425"/>
        <end position="547"/>
    </location>
</feature>
<evidence type="ECO:0000256" key="2">
    <source>
        <dbReference type="ARBA" id="ARBA00022475"/>
    </source>
</evidence>
<dbReference type="InterPro" id="IPR032692">
    <property type="entry name" value="YccS_N"/>
</dbReference>
<proteinExistence type="inferred from homology"/>
<dbReference type="Proteomes" id="UP000197468">
    <property type="component" value="Unassembled WGS sequence"/>
</dbReference>
<dbReference type="Pfam" id="PF13515">
    <property type="entry name" value="FUSC_2"/>
    <property type="match status" value="1"/>
</dbReference>
<accession>A0A246JCI6</accession>
<evidence type="ECO:0000256" key="6">
    <source>
        <dbReference type="ARBA" id="ARBA00043993"/>
    </source>
</evidence>
<gene>
    <name evidence="11" type="ORF">CDN99_13010</name>
</gene>
<organism evidence="11 12">
    <name type="scientific">Roseateles aquatilis</name>
    <dbReference type="NCBI Taxonomy" id="431061"/>
    <lineage>
        <taxon>Bacteria</taxon>
        <taxon>Pseudomonadati</taxon>
        <taxon>Pseudomonadota</taxon>
        <taxon>Betaproteobacteria</taxon>
        <taxon>Burkholderiales</taxon>
        <taxon>Sphaerotilaceae</taxon>
        <taxon>Roseateles</taxon>
    </lineage>
</organism>
<comment type="similarity">
    <text evidence="6">Belongs to the YccS/YhfK family.</text>
</comment>
<keyword evidence="5 8" id="KW-0472">Membrane</keyword>
<evidence type="ECO:0000313" key="11">
    <source>
        <dbReference type="EMBL" id="OWQ90288.1"/>
    </source>
</evidence>
<dbReference type="AlphaFoldDB" id="A0A246JCI6"/>
<dbReference type="EMBL" id="NIOF01000005">
    <property type="protein sequence ID" value="OWQ90288.1"/>
    <property type="molecule type" value="Genomic_DNA"/>
</dbReference>
<evidence type="ECO:0000256" key="3">
    <source>
        <dbReference type="ARBA" id="ARBA00022692"/>
    </source>
</evidence>
<comment type="caution">
    <text evidence="11">The sequence shown here is derived from an EMBL/GenBank/DDBJ whole genome shotgun (WGS) entry which is preliminary data.</text>
</comment>
<comment type="subcellular location">
    <subcellularLocation>
        <location evidence="1">Cell membrane</location>
        <topology evidence="1">Multi-pass membrane protein</topology>
    </subcellularLocation>
</comment>
<keyword evidence="3 8" id="KW-0812">Transmembrane</keyword>
<dbReference type="Pfam" id="PF12805">
    <property type="entry name" value="FUSC-like"/>
    <property type="match status" value="1"/>
</dbReference>
<evidence type="ECO:0000313" key="12">
    <source>
        <dbReference type="Proteomes" id="UP000197468"/>
    </source>
</evidence>
<keyword evidence="12" id="KW-1185">Reference proteome</keyword>
<sequence>MRRGPTGWPPPPAGRAAGATRPAPPSSRQGQRGALALPAFLGRWRHWPAHWWNGLSVAIGVMLVQVIVSHAAPAAYSHIASQLAMACAICASLADLPGGIRRNRNRVATGGAMALLAVMLVAVLHPYKPVMGLLVASLAFGGAMLLSWGLRAGPVSFAPILAMVFALAWPPQPLLVVMASGLSGIVLYLLWSLLTSAVLQQRFRRLALAEALRGLAQLLSARAELLGTGGAAHAMRDWLGNEAQLADLLQTARDQLFPTADSDPRSAAVLLHVVELRDLMLASRLDLELLGEDPIGQRMRGALVGRLKALAVMLGDFREALLDERAPTMSAVPATEWQALPSQDPRGRLQLVLQDRLSHLDSEVLAIGRALDPAQPLPPLALDAAQLKHFVTPEGWPMGLLKAQLHLDSPVLRHALRSALALSAAYYIALGLPWASHPHWLVLSVAVVLRGSLDQTLERRNLRVLGTVIGCGVMLALSLVPSLPLWIIVLQIAVGIAHAFVTRRYLITAIAATVMALLQSHLADPSHGLAISERLADTVLGAALAWAFSYVLPAWERRNLPRALKRARGALQQYAMQAMTAAMTPAGALAQRMARRQAYDALAALSAALQRSAAEPRRVRPPLQELNTVLDHGYRLMAHLSMMRQSLLRRAQDLAGDTLDEMPEAAKRLQRALAGKEAVPHAVQALQDWSLLPDVGPLEDLRPWMRRRMQVSLDDAARAGQAAEAALVAMSAPAVEVEPAPSRLS</sequence>
<reference evidence="11 12" key="1">
    <citation type="journal article" date="2008" name="Int. J. Syst. Evol. Microbiol.">
        <title>Description of Roseateles aquatilis sp. nov. and Roseateles terrae sp. nov., in the class Betaproteobacteria, and emended description of the genus Roseateles.</title>
        <authorList>
            <person name="Gomila M."/>
            <person name="Bowien B."/>
            <person name="Falsen E."/>
            <person name="Moore E.R."/>
            <person name="Lalucat J."/>
        </authorList>
    </citation>
    <scope>NUCLEOTIDE SEQUENCE [LARGE SCALE GENOMIC DNA]</scope>
    <source>
        <strain evidence="11 12">CCUG 48205</strain>
    </source>
</reference>
<evidence type="ECO:0000256" key="7">
    <source>
        <dbReference type="SAM" id="MobiDB-lite"/>
    </source>
</evidence>
<feature type="transmembrane region" description="Helical" evidence="8">
    <location>
        <begin position="130"/>
        <end position="148"/>
    </location>
</feature>
<feature type="region of interest" description="Disordered" evidence="7">
    <location>
        <begin position="1"/>
        <end position="31"/>
    </location>
</feature>
<feature type="transmembrane region" description="Helical" evidence="8">
    <location>
        <begin position="177"/>
        <end position="199"/>
    </location>
</feature>
<keyword evidence="4 8" id="KW-1133">Transmembrane helix</keyword>
<dbReference type="InterPro" id="IPR049453">
    <property type="entry name" value="Memb_transporter_dom"/>
</dbReference>
<feature type="transmembrane region" description="Helical" evidence="8">
    <location>
        <begin position="74"/>
        <end position="94"/>
    </location>
</feature>
<feature type="transmembrane region" description="Helical" evidence="8">
    <location>
        <begin position="155"/>
        <end position="171"/>
    </location>
</feature>
<dbReference type="GO" id="GO:0005886">
    <property type="term" value="C:plasma membrane"/>
    <property type="evidence" value="ECO:0007669"/>
    <property type="project" value="UniProtKB-SubCell"/>
</dbReference>
<evidence type="ECO:0000256" key="8">
    <source>
        <dbReference type="SAM" id="Phobius"/>
    </source>
</evidence>
<evidence type="ECO:0000256" key="5">
    <source>
        <dbReference type="ARBA" id="ARBA00023136"/>
    </source>
</evidence>
<feature type="domain" description="Integral membrane protein YccS N-terminal" evidence="9">
    <location>
        <begin position="115"/>
        <end position="259"/>
    </location>
</feature>
<feature type="transmembrane region" description="Helical" evidence="8">
    <location>
        <begin position="51"/>
        <end position="68"/>
    </location>
</feature>
<dbReference type="PANTHER" id="PTHR30509">
    <property type="entry name" value="P-HYDROXYBENZOIC ACID EFFLUX PUMP SUBUNIT-RELATED"/>
    <property type="match status" value="1"/>
</dbReference>
<evidence type="ECO:0000256" key="4">
    <source>
        <dbReference type="ARBA" id="ARBA00022989"/>
    </source>
</evidence>
<name>A0A246JCI6_9BURK</name>
<feature type="transmembrane region" description="Helical" evidence="8">
    <location>
        <begin position="106"/>
        <end position="124"/>
    </location>
</feature>
<dbReference type="PANTHER" id="PTHR30509:SF9">
    <property type="entry name" value="MULTIDRUG RESISTANCE PROTEIN MDTO"/>
    <property type="match status" value="1"/>
</dbReference>